<keyword evidence="11" id="KW-1185">Reference proteome</keyword>
<dbReference type="SUPFAM" id="SSF63380">
    <property type="entry name" value="Riboflavin synthase domain-like"/>
    <property type="match status" value="1"/>
</dbReference>
<evidence type="ECO:0000256" key="8">
    <source>
        <dbReference type="ARBA" id="ARBA00023014"/>
    </source>
</evidence>
<keyword evidence="6" id="KW-0560">Oxidoreductase</keyword>
<dbReference type="Pfam" id="PF00175">
    <property type="entry name" value="NAD_binding_1"/>
    <property type="match status" value="1"/>
</dbReference>
<dbReference type="RefSeq" id="WP_012037334.1">
    <property type="nucleotide sequence ID" value="NC_009464.1"/>
</dbReference>
<dbReference type="PATRIC" id="fig|351160.9.peg.3108"/>
<reference evidence="10 11" key="1">
    <citation type="journal article" date="2006" name="Science">
        <title>Genome of rice cluster I archaea -- the key methane producers in the rice rhizosphere.</title>
        <authorList>
            <person name="Erkel C."/>
            <person name="Kube M."/>
            <person name="Reinhardt R."/>
            <person name="Liesack W."/>
        </authorList>
    </citation>
    <scope>NUCLEOTIDE SEQUENCE [LARGE SCALE GENOMIC DNA]</scope>
    <source>
        <strain evidence="11">DSM 22066 / NBRC 105507 / MRE50</strain>
    </source>
</reference>
<evidence type="ECO:0000259" key="9">
    <source>
        <dbReference type="PROSITE" id="PS51384"/>
    </source>
</evidence>
<dbReference type="eggNOG" id="arCOG02200">
    <property type="taxonomic scope" value="Archaea"/>
</dbReference>
<dbReference type="PANTHER" id="PTHR47354:SF6">
    <property type="entry name" value="NADH OXIDOREDUCTASE HCR"/>
    <property type="match status" value="1"/>
</dbReference>
<evidence type="ECO:0000313" key="10">
    <source>
        <dbReference type="EMBL" id="CAJ35153.1"/>
    </source>
</evidence>
<evidence type="ECO:0000256" key="2">
    <source>
        <dbReference type="ARBA" id="ARBA00022630"/>
    </source>
</evidence>
<dbReference type="PANTHER" id="PTHR47354">
    <property type="entry name" value="NADH OXIDOREDUCTASE HCR"/>
    <property type="match status" value="1"/>
</dbReference>
<comment type="cofactor">
    <cofactor evidence="1">
        <name>FAD</name>
        <dbReference type="ChEBI" id="CHEBI:57692"/>
    </cofactor>
</comment>
<dbReference type="InterPro" id="IPR001433">
    <property type="entry name" value="OxRdtase_FAD/NAD-bd"/>
</dbReference>
<proteinExistence type="predicted"/>
<dbReference type="InterPro" id="IPR008333">
    <property type="entry name" value="Cbr1-like_FAD-bd_dom"/>
</dbReference>
<evidence type="ECO:0000256" key="4">
    <source>
        <dbReference type="ARBA" id="ARBA00022723"/>
    </source>
</evidence>
<dbReference type="SUPFAM" id="SSF52343">
    <property type="entry name" value="Ferredoxin reductase-like, C-terminal NADP-linked domain"/>
    <property type="match status" value="1"/>
</dbReference>
<sequence>MNFETSVREIIQRTADVKSFRFDRPQGFEFKAGQWMYVNIRIEGTSKLHHFTISASPTENYLEFTKKITDHPYSQALDQMKGGEWIKINGPYGDFVYAGENLKLGFLTGGIGITPMRSMLKYIADKNLKTDVKMLYSNKTAADIVFKDELDAIAREHPNIKISHVLTREPDWKGLKGHVDAKMIREQIPDYSGRTFYICGPPAMNEALSKALRELAVPDEQIRLEDFTGY</sequence>
<dbReference type="InterPro" id="IPR012165">
    <property type="entry name" value="Cyt_c3_hydrogenase_gsu"/>
</dbReference>
<dbReference type="Gene3D" id="2.40.30.10">
    <property type="entry name" value="Translation factors"/>
    <property type="match status" value="1"/>
</dbReference>
<keyword evidence="5" id="KW-0274">FAD</keyword>
<keyword evidence="2" id="KW-0285">Flavoprotein</keyword>
<dbReference type="AlphaFoldDB" id="Q0W8X3"/>
<keyword evidence="4" id="KW-0479">Metal-binding</keyword>
<evidence type="ECO:0000256" key="5">
    <source>
        <dbReference type="ARBA" id="ARBA00022827"/>
    </source>
</evidence>
<evidence type="ECO:0000313" key="11">
    <source>
        <dbReference type="Proteomes" id="UP000000663"/>
    </source>
</evidence>
<dbReference type="GO" id="GO:0050660">
    <property type="term" value="F:flavin adenine dinucleotide binding"/>
    <property type="evidence" value="ECO:0007669"/>
    <property type="project" value="InterPro"/>
</dbReference>
<dbReference type="GO" id="GO:0051537">
    <property type="term" value="F:2 iron, 2 sulfur cluster binding"/>
    <property type="evidence" value="ECO:0007669"/>
    <property type="project" value="UniProtKB-KW"/>
</dbReference>
<dbReference type="InterPro" id="IPR017927">
    <property type="entry name" value="FAD-bd_FR_type"/>
</dbReference>
<dbReference type="Pfam" id="PF00970">
    <property type="entry name" value="FAD_binding_6"/>
    <property type="match status" value="1"/>
</dbReference>
<feature type="domain" description="FAD-binding FR-type" evidence="9">
    <location>
        <begin position="1"/>
        <end position="98"/>
    </location>
</feature>
<dbReference type="InterPro" id="IPR039261">
    <property type="entry name" value="FNR_nucleotide-bd"/>
</dbReference>
<dbReference type="InterPro" id="IPR050415">
    <property type="entry name" value="MRET"/>
</dbReference>
<evidence type="ECO:0000256" key="6">
    <source>
        <dbReference type="ARBA" id="ARBA00023002"/>
    </source>
</evidence>
<dbReference type="GO" id="GO:0046872">
    <property type="term" value="F:metal ion binding"/>
    <property type="evidence" value="ECO:0007669"/>
    <property type="project" value="UniProtKB-KW"/>
</dbReference>
<dbReference type="PRINTS" id="PR00406">
    <property type="entry name" value="CYTB5RDTASE"/>
</dbReference>
<dbReference type="CDD" id="cd00322">
    <property type="entry name" value="FNR_like"/>
    <property type="match status" value="1"/>
</dbReference>
<dbReference type="GO" id="GO:0006221">
    <property type="term" value="P:pyrimidine nucleotide biosynthetic process"/>
    <property type="evidence" value="ECO:0007669"/>
    <property type="project" value="InterPro"/>
</dbReference>
<name>Q0W8X3_METAR</name>
<evidence type="ECO:0000256" key="1">
    <source>
        <dbReference type="ARBA" id="ARBA00001974"/>
    </source>
</evidence>
<accession>Q0W8X3</accession>
<evidence type="ECO:0000256" key="7">
    <source>
        <dbReference type="ARBA" id="ARBA00023004"/>
    </source>
</evidence>
<dbReference type="Gene3D" id="3.40.50.80">
    <property type="entry name" value="Nucleotide-binding domain of ferredoxin-NADP reductase (FNR) module"/>
    <property type="match status" value="1"/>
</dbReference>
<dbReference type="EMBL" id="AM114193">
    <property type="protein sequence ID" value="CAJ35153.1"/>
    <property type="molecule type" value="Genomic_DNA"/>
</dbReference>
<gene>
    <name evidence="10" type="ORF">LRC140</name>
</gene>
<dbReference type="InterPro" id="IPR017938">
    <property type="entry name" value="Riboflavin_synthase-like_b-brl"/>
</dbReference>
<dbReference type="GO" id="GO:0016491">
    <property type="term" value="F:oxidoreductase activity"/>
    <property type="evidence" value="ECO:0007669"/>
    <property type="project" value="UniProtKB-KW"/>
</dbReference>
<evidence type="ECO:0000256" key="3">
    <source>
        <dbReference type="ARBA" id="ARBA00022714"/>
    </source>
</evidence>
<dbReference type="Proteomes" id="UP000000663">
    <property type="component" value="Chromosome"/>
</dbReference>
<protein>
    <submittedName>
        <fullName evidence="10">Predicted oxidoreductase FAD/NAD(P)-binding component</fullName>
    </submittedName>
</protein>
<keyword evidence="7" id="KW-0408">Iron</keyword>
<organism evidence="10 11">
    <name type="scientific">Methanocella arvoryzae (strain DSM 22066 / NBRC 105507 / MRE50)</name>
    <dbReference type="NCBI Taxonomy" id="351160"/>
    <lineage>
        <taxon>Archaea</taxon>
        <taxon>Methanobacteriati</taxon>
        <taxon>Methanobacteriota</taxon>
        <taxon>Stenosarchaea group</taxon>
        <taxon>Methanomicrobia</taxon>
        <taxon>Methanocellales</taxon>
        <taxon>Methanocellaceae</taxon>
        <taxon>Methanocella</taxon>
    </lineage>
</organism>
<dbReference type="STRING" id="351160.LRC140"/>
<keyword evidence="8" id="KW-0411">Iron-sulfur</keyword>
<dbReference type="KEGG" id="rci:LRC140"/>
<dbReference type="PIRSF" id="PIRSF006816">
    <property type="entry name" value="Cyc3_hyd_g"/>
    <property type="match status" value="1"/>
</dbReference>
<keyword evidence="3" id="KW-0001">2Fe-2S</keyword>
<dbReference type="GeneID" id="5142797"/>
<dbReference type="PROSITE" id="PS51384">
    <property type="entry name" value="FAD_FR"/>
    <property type="match status" value="1"/>
</dbReference>